<gene>
    <name evidence="7" type="ORF">GR183_15925</name>
</gene>
<evidence type="ECO:0000256" key="2">
    <source>
        <dbReference type="ARBA" id="ARBA00005466"/>
    </source>
</evidence>
<dbReference type="InterPro" id="IPR016167">
    <property type="entry name" value="FAD-bd_PCMH_sub1"/>
</dbReference>
<evidence type="ECO:0000256" key="4">
    <source>
        <dbReference type="ARBA" id="ARBA00022827"/>
    </source>
</evidence>
<dbReference type="Gene3D" id="3.30.465.10">
    <property type="match status" value="1"/>
</dbReference>
<evidence type="ECO:0000259" key="6">
    <source>
        <dbReference type="PROSITE" id="PS51387"/>
    </source>
</evidence>
<dbReference type="Pfam" id="PF01565">
    <property type="entry name" value="FAD_binding_4"/>
    <property type="match status" value="1"/>
</dbReference>
<dbReference type="InterPro" id="IPR050416">
    <property type="entry name" value="FAD-linked_Oxidoreductase"/>
</dbReference>
<dbReference type="Pfam" id="PF08031">
    <property type="entry name" value="BBE"/>
    <property type="match status" value="1"/>
</dbReference>
<name>A0A7X3S915_9HYPH</name>
<keyword evidence="8" id="KW-1185">Reference proteome</keyword>
<dbReference type="InterPro" id="IPR012951">
    <property type="entry name" value="BBE"/>
</dbReference>
<dbReference type="SUPFAM" id="SSF56176">
    <property type="entry name" value="FAD-binding/transporter-associated domain-like"/>
    <property type="match status" value="1"/>
</dbReference>
<sequence length="466" mass="50300">MIEVRGMTGGMARLEPGSLDALRGRFQGQVLLPADDGYDEARTVWNAAVDKRPALILRCADADDVAEAVKFARSRGLLVSVRCGGHNAAGKAVADKGIMIDLTLMNRVEVDPAIKIAVVGGGARLGDFDRAAQEHGLATTAGVVTHTGVGGLTLGGGVGILARKYGLACDNLLSIDLVTAEGERLVASEDENPDLFWALRGGGGNFGIATAFRFRLHEIGRKAWFAAATHPLEKSFGVLKFLMDYAPSAPREVASKAVFATAEDGARVVTIGATHVAPVENVPTVLRPVVEHGSPLVTRLEERPYLDIQSDADLRFPYGQHYYWKTHLIRALPDEVLDVLIGCFARVPNHRSMIILQQFGGAVADVATDATAFANRDAEFDFIPTAVWHEGEDSGPLIEWVRQTWAAMKPFATGGVYLNSLGSDEEDERRVGEATGANMARLRDIKARYDPDNFFRLNANIEPSAR</sequence>
<dbReference type="InterPro" id="IPR006094">
    <property type="entry name" value="Oxid_FAD_bind_N"/>
</dbReference>
<dbReference type="PANTHER" id="PTHR42973:SF39">
    <property type="entry name" value="FAD-BINDING PCMH-TYPE DOMAIN-CONTAINING PROTEIN"/>
    <property type="match status" value="1"/>
</dbReference>
<evidence type="ECO:0000256" key="1">
    <source>
        <dbReference type="ARBA" id="ARBA00001974"/>
    </source>
</evidence>
<organism evidence="7 8">
    <name type="scientific">Stappia sediminis</name>
    <dbReference type="NCBI Taxonomy" id="2692190"/>
    <lineage>
        <taxon>Bacteria</taxon>
        <taxon>Pseudomonadati</taxon>
        <taxon>Pseudomonadota</taxon>
        <taxon>Alphaproteobacteria</taxon>
        <taxon>Hyphomicrobiales</taxon>
        <taxon>Stappiaceae</taxon>
        <taxon>Stappia</taxon>
    </lineage>
</organism>
<evidence type="ECO:0000313" key="8">
    <source>
        <dbReference type="Proteomes" id="UP000433101"/>
    </source>
</evidence>
<reference evidence="7 8" key="1">
    <citation type="submission" date="2019-12" db="EMBL/GenBank/DDBJ databases">
        <authorList>
            <person name="Li M."/>
        </authorList>
    </citation>
    <scope>NUCLEOTIDE SEQUENCE [LARGE SCALE GENOMIC DNA]</scope>
    <source>
        <strain evidence="7 8">GBMRC 2046</strain>
    </source>
</reference>
<dbReference type="InterPro" id="IPR036318">
    <property type="entry name" value="FAD-bd_PCMH-like_sf"/>
</dbReference>
<comment type="similarity">
    <text evidence="2">Belongs to the oxygen-dependent FAD-linked oxidoreductase family.</text>
</comment>
<protein>
    <submittedName>
        <fullName evidence="7">FAD-binding protein</fullName>
    </submittedName>
</protein>
<keyword evidence="5" id="KW-0560">Oxidoreductase</keyword>
<dbReference type="Gene3D" id="3.40.462.20">
    <property type="match status" value="1"/>
</dbReference>
<evidence type="ECO:0000256" key="5">
    <source>
        <dbReference type="ARBA" id="ARBA00023002"/>
    </source>
</evidence>
<dbReference type="EMBL" id="WUMV01000007">
    <property type="protein sequence ID" value="MXN66403.1"/>
    <property type="molecule type" value="Genomic_DNA"/>
</dbReference>
<evidence type="ECO:0000256" key="3">
    <source>
        <dbReference type="ARBA" id="ARBA00022630"/>
    </source>
</evidence>
<dbReference type="Gene3D" id="3.30.43.10">
    <property type="entry name" value="Uridine Diphospho-n-acetylenolpyruvylglucosamine Reductase, domain 2"/>
    <property type="match status" value="1"/>
</dbReference>
<dbReference type="Proteomes" id="UP000433101">
    <property type="component" value="Unassembled WGS sequence"/>
</dbReference>
<evidence type="ECO:0000313" key="7">
    <source>
        <dbReference type="EMBL" id="MXN66403.1"/>
    </source>
</evidence>
<dbReference type="GO" id="GO:0016491">
    <property type="term" value="F:oxidoreductase activity"/>
    <property type="evidence" value="ECO:0007669"/>
    <property type="project" value="UniProtKB-KW"/>
</dbReference>
<feature type="domain" description="FAD-binding PCMH-type" evidence="6">
    <location>
        <begin position="49"/>
        <end position="219"/>
    </location>
</feature>
<dbReference type="PANTHER" id="PTHR42973">
    <property type="entry name" value="BINDING OXIDOREDUCTASE, PUTATIVE (AFU_ORTHOLOGUE AFUA_1G17690)-RELATED"/>
    <property type="match status" value="1"/>
</dbReference>
<proteinExistence type="inferred from homology"/>
<dbReference type="PROSITE" id="PS51387">
    <property type="entry name" value="FAD_PCMH"/>
    <property type="match status" value="1"/>
</dbReference>
<dbReference type="GO" id="GO:0071949">
    <property type="term" value="F:FAD binding"/>
    <property type="evidence" value="ECO:0007669"/>
    <property type="project" value="InterPro"/>
</dbReference>
<comment type="caution">
    <text evidence="7">The sequence shown here is derived from an EMBL/GenBank/DDBJ whole genome shotgun (WGS) entry which is preliminary data.</text>
</comment>
<dbReference type="InterPro" id="IPR016169">
    <property type="entry name" value="FAD-bd_PCMH_sub2"/>
</dbReference>
<comment type="cofactor">
    <cofactor evidence="1">
        <name>FAD</name>
        <dbReference type="ChEBI" id="CHEBI:57692"/>
    </cofactor>
</comment>
<accession>A0A7X3S915</accession>
<keyword evidence="4" id="KW-0274">FAD</keyword>
<dbReference type="InterPro" id="IPR016166">
    <property type="entry name" value="FAD-bd_PCMH"/>
</dbReference>
<dbReference type="AlphaFoldDB" id="A0A7X3S915"/>
<keyword evidence="3" id="KW-0285">Flavoprotein</keyword>